<feature type="region of interest" description="Disordered" evidence="1">
    <location>
        <begin position="13"/>
        <end position="32"/>
    </location>
</feature>
<keyword evidence="3" id="KW-1185">Reference proteome</keyword>
<feature type="compositionally biased region" description="Low complexity" evidence="1">
    <location>
        <begin position="13"/>
        <end position="24"/>
    </location>
</feature>
<evidence type="ECO:0000313" key="3">
    <source>
        <dbReference type="Proteomes" id="UP000038055"/>
    </source>
</evidence>
<evidence type="ECO:0000256" key="1">
    <source>
        <dbReference type="SAM" id="MobiDB-lite"/>
    </source>
</evidence>
<evidence type="ECO:0000313" key="2">
    <source>
        <dbReference type="EMBL" id="CEN33700.1"/>
    </source>
</evidence>
<organism evidence="2 3">
    <name type="scientific">Capnocytophaga cynodegmi</name>
    <dbReference type="NCBI Taxonomy" id="28189"/>
    <lineage>
        <taxon>Bacteria</taxon>
        <taxon>Pseudomonadati</taxon>
        <taxon>Bacteroidota</taxon>
        <taxon>Flavobacteriia</taxon>
        <taxon>Flavobacteriales</taxon>
        <taxon>Flavobacteriaceae</taxon>
        <taxon>Capnocytophaga</taxon>
    </lineage>
</organism>
<proteinExistence type="predicted"/>
<gene>
    <name evidence="2" type="ORF">CCYN2B_170096</name>
</gene>
<dbReference type="RefSeq" id="WP_197068378.1">
    <property type="nucleotide sequence ID" value="NZ_CDOD01000009.1"/>
</dbReference>
<dbReference type="Proteomes" id="UP000038055">
    <property type="component" value="Unassembled WGS sequence"/>
</dbReference>
<name>A0A0B7H2Y9_9FLAO</name>
<accession>A0A0B7H2Y9</accession>
<dbReference type="AlphaFoldDB" id="A0A0B7H2Y9"/>
<dbReference type="EMBL" id="CDOD01000009">
    <property type="protein sequence ID" value="CEN33700.1"/>
    <property type="molecule type" value="Genomic_DNA"/>
</dbReference>
<sequence length="246" mass="28579">MNENLHQNEQNLNQNDQNLNQNEQTPTPKKRNVHISMEEWIQRMRLAFSNGKLPNIQEQMGLLGYTTEKLDELLAKVLRLEELHQIQKTEYAQQYAETEKFDQKFSEINDLYTKHLAFCKILFKGDTLAGASLDFAGKRKTAYSDWLVQVGNFYSQLLKNPSFLTKLQSINIKEEDLKAVQNKLTEVIALKESQKKETAEAQKATEVRDKFFDEFYPQYSEFVAYAKVVFAHSQELEALGIVTKKT</sequence>
<reference evidence="3" key="1">
    <citation type="submission" date="2015-01" db="EMBL/GenBank/DDBJ databases">
        <authorList>
            <person name="MANFREDI Pablo"/>
        </authorList>
    </citation>
    <scope>NUCLEOTIDE SEQUENCE [LARGE SCALE GENOMIC DNA]</scope>
    <source>
        <strain evidence="3">Ccyn2B</strain>
    </source>
</reference>
<protein>
    <submittedName>
        <fullName evidence="2">Uncharacterized protein</fullName>
    </submittedName>
</protein>
<dbReference type="eggNOG" id="ENOG5032RV3">
    <property type="taxonomic scope" value="Bacteria"/>
</dbReference>